<evidence type="ECO:0000313" key="3">
    <source>
        <dbReference type="EMBL" id="KPM36857.1"/>
    </source>
</evidence>
<evidence type="ECO:0000313" key="4">
    <source>
        <dbReference type="Proteomes" id="UP000050424"/>
    </source>
</evidence>
<evidence type="ECO:0000256" key="1">
    <source>
        <dbReference type="SAM" id="MobiDB-lite"/>
    </source>
</evidence>
<dbReference type="Pfam" id="PF13391">
    <property type="entry name" value="HNH_2"/>
    <property type="match status" value="1"/>
</dbReference>
<accession>A0A0P7B8M7</accession>
<comment type="caution">
    <text evidence="3">The sequence shown here is derived from an EMBL/GenBank/DDBJ whole genome shotgun (WGS) entry which is preliminary data.</text>
</comment>
<feature type="domain" description="HNH nuclease" evidence="2">
    <location>
        <begin position="160"/>
        <end position="226"/>
    </location>
</feature>
<protein>
    <recommendedName>
        <fullName evidence="2">HNH nuclease domain-containing protein</fullName>
    </recommendedName>
</protein>
<feature type="compositionally biased region" description="Basic and acidic residues" evidence="1">
    <location>
        <begin position="421"/>
        <end position="432"/>
    </location>
</feature>
<proteinExistence type="predicted"/>
<dbReference type="EMBL" id="LKCW01000187">
    <property type="protein sequence ID" value="KPM36857.1"/>
    <property type="molecule type" value="Genomic_DNA"/>
</dbReference>
<feature type="compositionally biased region" description="Basic and acidic residues" evidence="1">
    <location>
        <begin position="350"/>
        <end position="363"/>
    </location>
</feature>
<name>A0A0P7B8M7_9HYPO</name>
<feature type="compositionally biased region" description="Polar residues" evidence="1">
    <location>
        <begin position="407"/>
        <end position="417"/>
    </location>
</feature>
<dbReference type="OrthoDB" id="2142759at2759"/>
<dbReference type="InterPro" id="IPR003615">
    <property type="entry name" value="HNH_nuc"/>
</dbReference>
<evidence type="ECO:0000259" key="2">
    <source>
        <dbReference type="Pfam" id="PF13391"/>
    </source>
</evidence>
<organism evidence="3 4">
    <name type="scientific">Neonectria ditissima</name>
    <dbReference type="NCBI Taxonomy" id="78410"/>
    <lineage>
        <taxon>Eukaryota</taxon>
        <taxon>Fungi</taxon>
        <taxon>Dikarya</taxon>
        <taxon>Ascomycota</taxon>
        <taxon>Pezizomycotina</taxon>
        <taxon>Sordariomycetes</taxon>
        <taxon>Hypocreomycetidae</taxon>
        <taxon>Hypocreales</taxon>
        <taxon>Nectriaceae</taxon>
        <taxon>Neonectria</taxon>
    </lineage>
</organism>
<sequence>MPQFLQSFTPPSTSLGSPSTDIRCISFRHPAYPEYAPELLRLTAVDGENRDGIDYQTALIACCIVTGNTWCVGWLATKDTAGGFARVDRPEDGILKGDTYYFRLAEHDAAFRYPVLPSFDHWRFPHGNVPTPWSDLTIPPSSLSSIVKQRNAAISRDGTCRISGYFYATEVAHIVPRSAGSWFDSNNMKSYCRVTWDPQPIDDERNLILLRKDLHHLFDQRRLTFVAKQLDDAGPPNLATHVLLTQGSTELVDLYQNRLPQPLVGISTELMFARFAWALFTDEIFPLFGGMHEYEVLLFDPETGQHSIKRLRAPEIRGKLFLYDKYPRSRSTSPRKRTNDQLSQGDASDEVDRLEERKWRTDVDGPSDDDSEPRGRRRKRSYGLHASPGFLSSASSASRSASHDLPDTSTQGSTATNPRPDGVEHDYEDAGRPHKRRHIEAATAIALES</sequence>
<feature type="region of interest" description="Disordered" evidence="1">
    <location>
        <begin position="327"/>
        <end position="449"/>
    </location>
</feature>
<keyword evidence="4" id="KW-1185">Reference proteome</keyword>
<reference evidence="3 4" key="1">
    <citation type="submission" date="2015-09" db="EMBL/GenBank/DDBJ databases">
        <title>Draft genome of a European isolate of the apple canker pathogen Neonectria ditissima.</title>
        <authorList>
            <person name="Gomez-Cortecero A."/>
            <person name="Harrison R.J."/>
            <person name="Armitage A.D."/>
        </authorList>
    </citation>
    <scope>NUCLEOTIDE SEQUENCE [LARGE SCALE GENOMIC DNA]</scope>
    <source>
        <strain evidence="3 4">R09/05</strain>
    </source>
</reference>
<gene>
    <name evidence="3" type="ORF">AK830_g9710</name>
</gene>
<dbReference type="Proteomes" id="UP000050424">
    <property type="component" value="Unassembled WGS sequence"/>
</dbReference>
<dbReference type="AlphaFoldDB" id="A0A0P7B8M7"/>